<protein>
    <submittedName>
        <fullName evidence="2">Uncharacterized protein</fullName>
    </submittedName>
</protein>
<dbReference type="Proteomes" id="UP000051789">
    <property type="component" value="Unassembled WGS sequence"/>
</dbReference>
<evidence type="ECO:0000313" key="2">
    <source>
        <dbReference type="EMBL" id="KRM87745.1"/>
    </source>
</evidence>
<dbReference type="Gene3D" id="2.40.33.40">
    <property type="entry name" value="Phosphotransferase system, glucitol/sorbitol-specific IIA component"/>
    <property type="match status" value="1"/>
</dbReference>
<dbReference type="Pfam" id="PF03829">
    <property type="entry name" value="PTSIIA_gutA"/>
    <property type="match status" value="1"/>
</dbReference>
<dbReference type="SUPFAM" id="SSF141530">
    <property type="entry name" value="PTSIIA/GutA-like"/>
    <property type="match status" value="1"/>
</dbReference>
<reference evidence="2 3" key="1">
    <citation type="journal article" date="2015" name="Genome Announc.">
        <title>Expanding the biotechnology potential of lactobacilli through comparative genomics of 213 strains and associated genera.</title>
        <authorList>
            <person name="Sun Z."/>
            <person name="Harris H.M."/>
            <person name="McCann A."/>
            <person name="Guo C."/>
            <person name="Argimon S."/>
            <person name="Zhang W."/>
            <person name="Yang X."/>
            <person name="Jeffery I.B."/>
            <person name="Cooney J.C."/>
            <person name="Kagawa T.F."/>
            <person name="Liu W."/>
            <person name="Song Y."/>
            <person name="Salvetti E."/>
            <person name="Wrobel A."/>
            <person name="Rasinkangas P."/>
            <person name="Parkhill J."/>
            <person name="Rea M.C."/>
            <person name="O'Sullivan O."/>
            <person name="Ritari J."/>
            <person name="Douillard F.P."/>
            <person name="Paul Ross R."/>
            <person name="Yang R."/>
            <person name="Briner A.E."/>
            <person name="Felis G.E."/>
            <person name="de Vos W.M."/>
            <person name="Barrangou R."/>
            <person name="Klaenhammer T.R."/>
            <person name="Caufield P.W."/>
            <person name="Cui Y."/>
            <person name="Zhang H."/>
            <person name="O'Toole P.W."/>
        </authorList>
    </citation>
    <scope>NUCLEOTIDE SEQUENCE [LARGE SCALE GENOMIC DNA]</scope>
    <source>
        <strain evidence="2 3">DSM 22698</strain>
    </source>
</reference>
<dbReference type="EMBL" id="AYZK01000001">
    <property type="protein sequence ID" value="KRM87745.1"/>
    <property type="molecule type" value="Genomic_DNA"/>
</dbReference>
<organism evidence="2 3">
    <name type="scientific">Lacticaseibacillus thailandensis DSM 22698 = JCM 13996</name>
    <dbReference type="NCBI Taxonomy" id="1423810"/>
    <lineage>
        <taxon>Bacteria</taxon>
        <taxon>Bacillati</taxon>
        <taxon>Bacillota</taxon>
        <taxon>Bacilli</taxon>
        <taxon>Lactobacillales</taxon>
        <taxon>Lactobacillaceae</taxon>
        <taxon>Lacticaseibacillus</taxon>
    </lineage>
</organism>
<dbReference type="InterPro" id="IPR004716">
    <property type="entry name" value="PTS_IIA_glucitol/sorbitol-sp"/>
</dbReference>
<dbReference type="AlphaFoldDB" id="A0A0R2C7J3"/>
<dbReference type="PANTHER" id="PTHR40398:SF1">
    <property type="entry name" value="PTS SYSTEM GLUCITOL_SORBITOL-SPECIFIC EIIA COMPONENT"/>
    <property type="match status" value="1"/>
</dbReference>
<accession>A0A0R2C7J3</accession>
<comment type="caution">
    <text evidence="1">Lacks conserved residue(s) required for the propagation of feature annotation.</text>
</comment>
<dbReference type="GO" id="GO:0005737">
    <property type="term" value="C:cytoplasm"/>
    <property type="evidence" value="ECO:0007669"/>
    <property type="project" value="InterPro"/>
</dbReference>
<dbReference type="STRING" id="1423810.FD19_GL000020"/>
<keyword evidence="3" id="KW-1185">Reference proteome</keyword>
<dbReference type="PROSITE" id="PS51097">
    <property type="entry name" value="PTS_EIIA_TYPE_5"/>
    <property type="match status" value="1"/>
</dbReference>
<dbReference type="PATRIC" id="fig|1423810.4.peg.20"/>
<dbReference type="GO" id="GO:0008982">
    <property type="term" value="F:protein-N(PI)-phosphohistidine-sugar phosphotransferase activity"/>
    <property type="evidence" value="ECO:0007669"/>
    <property type="project" value="InterPro"/>
</dbReference>
<comment type="caution">
    <text evidence="2">The sequence shown here is derived from an EMBL/GenBank/DDBJ whole genome shotgun (WGS) entry which is preliminary data.</text>
</comment>
<sequence length="137" mass="14974">MMELISVSEDGTTMEITATVTAIGPHAISQTDPLVILFGQEATPELADVSVIQTFDQPAQQKQLVLHHGDHIYINDIKFRISAVGSLTNANLQQIGHATLMFQPVPNEDRLGNAVYLVPTARPTFTVGTTIRYVMND</sequence>
<evidence type="ECO:0000256" key="1">
    <source>
        <dbReference type="PROSITE-ProRule" id="PRU00420"/>
    </source>
</evidence>
<evidence type="ECO:0000313" key="3">
    <source>
        <dbReference type="Proteomes" id="UP000051789"/>
    </source>
</evidence>
<dbReference type="PANTHER" id="PTHR40398">
    <property type="entry name" value="PTS SYSTEM GLUCITOL/SORBITOL-SPECIFIC EIIA COMPONENT"/>
    <property type="match status" value="1"/>
</dbReference>
<dbReference type="InterPro" id="IPR036665">
    <property type="entry name" value="PTS_IIA_glucitol/sorbitol_sf"/>
</dbReference>
<name>A0A0R2C7J3_9LACO</name>
<proteinExistence type="predicted"/>
<dbReference type="GO" id="GO:0016301">
    <property type="term" value="F:kinase activity"/>
    <property type="evidence" value="ECO:0007669"/>
    <property type="project" value="TreeGrafter"/>
</dbReference>
<gene>
    <name evidence="2" type="ORF">FD19_GL000020</name>
</gene>
<dbReference type="GO" id="GO:0009401">
    <property type="term" value="P:phosphoenolpyruvate-dependent sugar phosphotransferase system"/>
    <property type="evidence" value="ECO:0007669"/>
    <property type="project" value="InterPro"/>
</dbReference>